<dbReference type="Pfam" id="PF00023">
    <property type="entry name" value="Ank"/>
    <property type="match status" value="1"/>
</dbReference>
<evidence type="ECO:0000256" key="7">
    <source>
        <dbReference type="PROSITE-ProRule" id="PRU00134"/>
    </source>
</evidence>
<comment type="caution">
    <text evidence="9">The sequence shown here is derived from an EMBL/GenBank/DDBJ whole genome shotgun (WGS) entry which is preliminary data.</text>
</comment>
<feature type="repeat" description="ANK" evidence="6">
    <location>
        <begin position="666"/>
        <end position="689"/>
    </location>
</feature>
<evidence type="ECO:0000256" key="3">
    <source>
        <dbReference type="ARBA" id="ARBA00022771"/>
    </source>
</evidence>
<keyword evidence="5 6" id="KW-0040">ANK repeat</keyword>
<evidence type="ECO:0000256" key="6">
    <source>
        <dbReference type="PROSITE-ProRule" id="PRU00023"/>
    </source>
</evidence>
<keyword evidence="1" id="KW-0479">Metal-binding</keyword>
<organism evidence="9 10">
    <name type="scientific">Aspergillus cavernicola</name>
    <dbReference type="NCBI Taxonomy" id="176166"/>
    <lineage>
        <taxon>Eukaryota</taxon>
        <taxon>Fungi</taxon>
        <taxon>Dikarya</taxon>
        <taxon>Ascomycota</taxon>
        <taxon>Pezizomycotina</taxon>
        <taxon>Eurotiomycetes</taxon>
        <taxon>Eurotiomycetidae</taxon>
        <taxon>Eurotiales</taxon>
        <taxon>Aspergillaceae</taxon>
        <taxon>Aspergillus</taxon>
        <taxon>Aspergillus subgen. Nidulantes</taxon>
    </lineage>
</organism>
<dbReference type="SUPFAM" id="SSF48403">
    <property type="entry name" value="Ankyrin repeat"/>
    <property type="match status" value="3"/>
</dbReference>
<dbReference type="PROSITE" id="PS01360">
    <property type="entry name" value="ZF_MYND_1"/>
    <property type="match status" value="1"/>
</dbReference>
<keyword evidence="2" id="KW-0677">Repeat</keyword>
<dbReference type="PANTHER" id="PTHR24198">
    <property type="entry name" value="ANKYRIN REPEAT AND PROTEIN KINASE DOMAIN-CONTAINING PROTEIN"/>
    <property type="match status" value="1"/>
</dbReference>
<evidence type="ECO:0000313" key="9">
    <source>
        <dbReference type="EMBL" id="KAL2816001.1"/>
    </source>
</evidence>
<dbReference type="EMBL" id="JBFXLS010000106">
    <property type="protein sequence ID" value="KAL2816001.1"/>
    <property type="molecule type" value="Genomic_DNA"/>
</dbReference>
<reference evidence="9 10" key="1">
    <citation type="submission" date="2024-07" db="EMBL/GenBank/DDBJ databases">
        <title>Section-level genome sequencing and comparative genomics of Aspergillus sections Usti and Cavernicolus.</title>
        <authorList>
            <consortium name="Lawrence Berkeley National Laboratory"/>
            <person name="Nybo J.L."/>
            <person name="Vesth T.C."/>
            <person name="Theobald S."/>
            <person name="Frisvad J.C."/>
            <person name="Larsen T.O."/>
            <person name="Kjaerboelling I."/>
            <person name="Rothschild-Mancinelli K."/>
            <person name="Lyhne E.K."/>
            <person name="Kogle M.E."/>
            <person name="Barry K."/>
            <person name="Clum A."/>
            <person name="Na H."/>
            <person name="Ledsgaard L."/>
            <person name="Lin J."/>
            <person name="Lipzen A."/>
            <person name="Kuo A."/>
            <person name="Riley R."/>
            <person name="Mondo S."/>
            <person name="LaButti K."/>
            <person name="Haridas S."/>
            <person name="Pangalinan J."/>
            <person name="Salamov A.A."/>
            <person name="Simmons B.A."/>
            <person name="Magnuson J.K."/>
            <person name="Chen J."/>
            <person name="Drula E."/>
            <person name="Henrissat B."/>
            <person name="Wiebenga A."/>
            <person name="Lubbers R.J."/>
            <person name="Gomes A.C."/>
            <person name="Makela M.R."/>
            <person name="Stajich J."/>
            <person name="Grigoriev I.V."/>
            <person name="Mortensen U.H."/>
            <person name="De vries R.P."/>
            <person name="Baker S.E."/>
            <person name="Andersen M.R."/>
        </authorList>
    </citation>
    <scope>NUCLEOTIDE SEQUENCE [LARGE SCALE GENOMIC DNA]</scope>
    <source>
        <strain evidence="9 10">CBS 600.67</strain>
    </source>
</reference>
<dbReference type="Gene3D" id="1.25.40.20">
    <property type="entry name" value="Ankyrin repeat-containing domain"/>
    <property type="match status" value="2"/>
</dbReference>
<dbReference type="PROSITE" id="PS50297">
    <property type="entry name" value="ANK_REP_REGION"/>
    <property type="match status" value="2"/>
</dbReference>
<keyword evidence="3 7" id="KW-0863">Zinc-finger</keyword>
<sequence length="800" mass="88183">MPVQSLHDITIFPAIDDLPDGITLSMGSKPTYPERRWCFIAEIVKVHTTRFHHTEVRVKDKTDTMITVVFDCKYDDPKFLPERLRPRHTLLVLYAVVERLLGGGMMGVVVGDVGRAKVVPVALNNILEFSKDLAFAHSIEGGKRVCYGCQCRNKVTFRCPQCKLVYYCNRECQEFAFKYGDHRYECYSLWDKDFAGIMQAFNGLVLDHFLPSSTLEYGYGSTPLNSKVPSKSASQMAIQLVNHQVKRDRARTGESQFMVVRKIIAIVDYAVNILGEFYNDRRALRDSYTHGLSAAVVGFSRPPLHHLAYDDSKNSPLYLGEQYLQNIALVAASWLGLTADMGYLIDNGALEIESEDGIVGPPLHAAALGGHIEALEFLIDGNTDLDLPAEVEGDTALHLAAMAGHEDVVEYLLRRRVNLDPRNFSGLSPLLFAAAAGNTDVVRTFLGDRWSYGIEINANDDLTRTPLIWAVRRGHLDIVELLLERCDVDVNCEDPDDFEMTPLSIAAVKGREDIFQLLVSHQFIDIHAKDSSANGILKHAVIGGNENIVRKVLELPAVDIDLQGADGSTPFMWAAGEGRDSIVKLLIDKDDIDVNWFNNGFYVVVQSALAYHGSWQTPQVRDILSGRMAMLKGASALDAAARNGHESTVNLLLDHPKIDADAADYEGRTALSTAASAGHLNIVKLFLDRDDIAVNDADCRGFTAIASAARDGQKAVVHAMLEYPGIDVKHLILAAALGSDEDMVKTLLETELGTSITEVESALKNIIKVEGALKKITGDEGQEAIRLLLSRHLEAMRQSG</sequence>
<dbReference type="PANTHER" id="PTHR24198:SF165">
    <property type="entry name" value="ANKYRIN REPEAT-CONTAINING PROTEIN-RELATED"/>
    <property type="match status" value="1"/>
</dbReference>
<dbReference type="PROSITE" id="PS50088">
    <property type="entry name" value="ANK_REPEAT"/>
    <property type="match status" value="3"/>
</dbReference>
<dbReference type="InterPro" id="IPR002110">
    <property type="entry name" value="Ankyrin_rpt"/>
</dbReference>
<evidence type="ECO:0000256" key="5">
    <source>
        <dbReference type="ARBA" id="ARBA00023043"/>
    </source>
</evidence>
<evidence type="ECO:0000313" key="10">
    <source>
        <dbReference type="Proteomes" id="UP001610335"/>
    </source>
</evidence>
<evidence type="ECO:0000256" key="1">
    <source>
        <dbReference type="ARBA" id="ARBA00022723"/>
    </source>
</evidence>
<dbReference type="InterPro" id="IPR036770">
    <property type="entry name" value="Ankyrin_rpt-contain_sf"/>
</dbReference>
<evidence type="ECO:0000256" key="2">
    <source>
        <dbReference type="ARBA" id="ARBA00022737"/>
    </source>
</evidence>
<dbReference type="InterPro" id="IPR002893">
    <property type="entry name" value="Znf_MYND"/>
</dbReference>
<keyword evidence="10" id="KW-1185">Reference proteome</keyword>
<dbReference type="Gene3D" id="6.10.140.2220">
    <property type="match status" value="1"/>
</dbReference>
<dbReference type="Pfam" id="PF01753">
    <property type="entry name" value="zf-MYND"/>
    <property type="match status" value="1"/>
</dbReference>
<evidence type="ECO:0000259" key="8">
    <source>
        <dbReference type="PROSITE" id="PS50865"/>
    </source>
</evidence>
<evidence type="ECO:0000256" key="4">
    <source>
        <dbReference type="ARBA" id="ARBA00022833"/>
    </source>
</evidence>
<gene>
    <name evidence="9" type="ORF">BDW59DRAFT_166542</name>
</gene>
<keyword evidence="4" id="KW-0862">Zinc</keyword>
<dbReference type="Proteomes" id="UP001610335">
    <property type="component" value="Unassembled WGS sequence"/>
</dbReference>
<feature type="repeat" description="ANK" evidence="6">
    <location>
        <begin position="392"/>
        <end position="424"/>
    </location>
</feature>
<dbReference type="Pfam" id="PF12796">
    <property type="entry name" value="Ank_2"/>
    <property type="match status" value="3"/>
</dbReference>
<accession>A0ABR4HKJ2</accession>
<name>A0ABR4HKJ2_9EURO</name>
<feature type="domain" description="MYND-type" evidence="8">
    <location>
        <begin position="146"/>
        <end position="186"/>
    </location>
</feature>
<feature type="repeat" description="ANK" evidence="6">
    <location>
        <begin position="362"/>
        <end position="390"/>
    </location>
</feature>
<dbReference type="SUPFAM" id="SSF144232">
    <property type="entry name" value="HIT/MYND zinc finger-like"/>
    <property type="match status" value="1"/>
</dbReference>
<proteinExistence type="predicted"/>
<dbReference type="SMART" id="SM00248">
    <property type="entry name" value="ANK"/>
    <property type="match status" value="10"/>
</dbReference>
<protein>
    <submittedName>
        <fullName evidence="9">Ankyrin repeat-containing domain protein</fullName>
    </submittedName>
</protein>
<dbReference type="PROSITE" id="PS50865">
    <property type="entry name" value="ZF_MYND_2"/>
    <property type="match status" value="1"/>
</dbReference>